<name>A0A3M0N0R7_9RHOB</name>
<comment type="caution">
    <text evidence="3">The sequence shown here is derived from an EMBL/GenBank/DDBJ whole genome shotgun (WGS) entry which is preliminary data.</text>
</comment>
<organism evidence="3 4">
    <name type="scientific">Paracoccus alkanivorans</name>
    <dbReference type="NCBI Taxonomy" id="2116655"/>
    <lineage>
        <taxon>Bacteria</taxon>
        <taxon>Pseudomonadati</taxon>
        <taxon>Pseudomonadota</taxon>
        <taxon>Alphaproteobacteria</taxon>
        <taxon>Rhodobacterales</taxon>
        <taxon>Paracoccaceae</taxon>
        <taxon>Paracoccus</taxon>
    </lineage>
</organism>
<dbReference type="Gene3D" id="3.50.50.60">
    <property type="entry name" value="FAD/NAD(P)-binding domain"/>
    <property type="match status" value="1"/>
</dbReference>
<gene>
    <name evidence="3" type="ORF">C9E81_00520</name>
</gene>
<dbReference type="GO" id="GO:0016491">
    <property type="term" value="F:oxidoreductase activity"/>
    <property type="evidence" value="ECO:0007669"/>
    <property type="project" value="UniProtKB-KW"/>
</dbReference>
<evidence type="ECO:0000259" key="2">
    <source>
        <dbReference type="Pfam" id="PF01266"/>
    </source>
</evidence>
<dbReference type="RefSeq" id="WP_122110371.1">
    <property type="nucleotide sequence ID" value="NZ_QOKZ01000001.1"/>
</dbReference>
<dbReference type="AlphaFoldDB" id="A0A3M0N0R7"/>
<evidence type="ECO:0000256" key="1">
    <source>
        <dbReference type="ARBA" id="ARBA00023002"/>
    </source>
</evidence>
<dbReference type="Gene3D" id="3.30.9.10">
    <property type="entry name" value="D-Amino Acid Oxidase, subunit A, domain 2"/>
    <property type="match status" value="1"/>
</dbReference>
<dbReference type="InterPro" id="IPR036188">
    <property type="entry name" value="FAD/NAD-bd_sf"/>
</dbReference>
<evidence type="ECO:0000313" key="3">
    <source>
        <dbReference type="EMBL" id="RMC37277.1"/>
    </source>
</evidence>
<keyword evidence="1" id="KW-0560">Oxidoreductase</keyword>
<dbReference type="OrthoDB" id="6949587at2"/>
<feature type="domain" description="FAD dependent oxidoreductase" evidence="2">
    <location>
        <begin position="9"/>
        <end position="349"/>
    </location>
</feature>
<dbReference type="Pfam" id="PF01266">
    <property type="entry name" value="DAO"/>
    <property type="match status" value="1"/>
</dbReference>
<dbReference type="EMBL" id="QOKZ01000001">
    <property type="protein sequence ID" value="RMC37277.1"/>
    <property type="molecule type" value="Genomic_DNA"/>
</dbReference>
<dbReference type="Proteomes" id="UP000273516">
    <property type="component" value="Unassembled WGS sequence"/>
</dbReference>
<accession>A0A3M0N0R7</accession>
<dbReference type="InterPro" id="IPR006076">
    <property type="entry name" value="FAD-dep_OxRdtase"/>
</dbReference>
<proteinExistence type="predicted"/>
<dbReference type="SUPFAM" id="SSF51905">
    <property type="entry name" value="FAD/NAD(P)-binding domain"/>
    <property type="match status" value="1"/>
</dbReference>
<evidence type="ECO:0000313" key="4">
    <source>
        <dbReference type="Proteomes" id="UP000273516"/>
    </source>
</evidence>
<dbReference type="GO" id="GO:0005737">
    <property type="term" value="C:cytoplasm"/>
    <property type="evidence" value="ECO:0007669"/>
    <property type="project" value="TreeGrafter"/>
</dbReference>
<reference evidence="3 4" key="1">
    <citation type="submission" date="2018-07" db="EMBL/GenBank/DDBJ databases">
        <authorList>
            <person name="Zhang Y."/>
            <person name="Wang L."/>
            <person name="Ma S."/>
        </authorList>
    </citation>
    <scope>NUCLEOTIDE SEQUENCE [LARGE SCALE GENOMIC DNA]</scope>
    <source>
        <strain evidence="3 4">4-2</strain>
    </source>
</reference>
<sequence>MNNNSITSDVLVVGGGLVGAAIAWGLLDRGLTVTVLDEGDIALRASRGNFGLVWVQSKGDKMHEYARWTRRSADLWPDFAEHLAEETGISPNYEKPGGLHFILSEEEDRRVRAQHQRMHDVNGERGYGAEMLDRQQLDKLVPGLGPEVISGSYCKHDGHANPLLLLHALHKGLGLRGGRYIPDGRVETLERDGDGFRATTSHGSYLGGRIVLAAGHGNKVLGPMLGLDVPIHPEKGEILVTERVAPLLPMPTHVLRQTNEGTIMIGDSHENTGYSTDSVIPVMSGIAQYAIRCFPALRNLRVVRSWGAVRILSTDGFPVYQQSTDFSGAYTINCHSGVTLAAAHAGPLARMIAEGEFEPEITAFSPRRFDHA</sequence>
<dbReference type="PANTHER" id="PTHR13847">
    <property type="entry name" value="SARCOSINE DEHYDROGENASE-RELATED"/>
    <property type="match status" value="1"/>
</dbReference>
<dbReference type="SUPFAM" id="SSF54373">
    <property type="entry name" value="FAD-linked reductases, C-terminal domain"/>
    <property type="match status" value="1"/>
</dbReference>
<keyword evidence="4" id="KW-1185">Reference proteome</keyword>
<protein>
    <submittedName>
        <fullName evidence="3">FAD-binding oxidoreductase</fullName>
    </submittedName>
</protein>